<evidence type="ECO:0000256" key="2">
    <source>
        <dbReference type="ARBA" id="ARBA00022556"/>
    </source>
</evidence>
<gene>
    <name evidence="7 9" type="primary">lpxD</name>
    <name evidence="9" type="ORF">ACFOW7_19615</name>
</gene>
<keyword evidence="4 7" id="KW-0677">Repeat</keyword>
<dbReference type="Proteomes" id="UP001595791">
    <property type="component" value="Unassembled WGS sequence"/>
</dbReference>
<evidence type="ECO:0000256" key="1">
    <source>
        <dbReference type="ARBA" id="ARBA00022516"/>
    </source>
</evidence>
<dbReference type="Pfam" id="PF00132">
    <property type="entry name" value="Hexapep"/>
    <property type="match status" value="1"/>
</dbReference>
<dbReference type="HAMAP" id="MF_00523">
    <property type="entry name" value="LpxD"/>
    <property type="match status" value="1"/>
</dbReference>
<dbReference type="NCBIfam" id="TIGR01853">
    <property type="entry name" value="lipid_A_lpxD"/>
    <property type="match status" value="1"/>
</dbReference>
<name>A0ABV8MW15_9NEIS</name>
<evidence type="ECO:0000313" key="9">
    <source>
        <dbReference type="EMBL" id="MFC4161550.1"/>
    </source>
</evidence>
<dbReference type="Gene3D" id="3.40.1390.10">
    <property type="entry name" value="MurE/MurF, N-terminal domain"/>
    <property type="match status" value="1"/>
</dbReference>
<dbReference type="InterPro" id="IPR001451">
    <property type="entry name" value="Hexapep"/>
</dbReference>
<keyword evidence="5 7" id="KW-0443">Lipid metabolism</keyword>
<dbReference type="Pfam" id="PF04613">
    <property type="entry name" value="LpxD"/>
    <property type="match status" value="1"/>
</dbReference>
<keyword evidence="10" id="KW-1185">Reference proteome</keyword>
<feature type="domain" description="UDP-3-O-[3-hydroxymyristoyl] glucosamine N-acyltransferase non-repeat region" evidence="8">
    <location>
        <begin position="24"/>
        <end position="91"/>
    </location>
</feature>
<protein>
    <recommendedName>
        <fullName evidence="7">UDP-3-O-acylglucosamine N-acyltransferase</fullName>
        <ecNumber evidence="7">2.3.1.191</ecNumber>
    </recommendedName>
</protein>
<evidence type="ECO:0000313" key="10">
    <source>
        <dbReference type="Proteomes" id="UP001595791"/>
    </source>
</evidence>
<keyword evidence="6 7" id="KW-0012">Acyltransferase</keyword>
<dbReference type="InterPro" id="IPR007691">
    <property type="entry name" value="LpxD"/>
</dbReference>
<dbReference type="NCBIfam" id="NF002060">
    <property type="entry name" value="PRK00892.1"/>
    <property type="match status" value="1"/>
</dbReference>
<evidence type="ECO:0000259" key="8">
    <source>
        <dbReference type="Pfam" id="PF04613"/>
    </source>
</evidence>
<dbReference type="InterPro" id="IPR011004">
    <property type="entry name" value="Trimer_LpxA-like_sf"/>
</dbReference>
<evidence type="ECO:0000256" key="7">
    <source>
        <dbReference type="HAMAP-Rule" id="MF_00523"/>
    </source>
</evidence>
<keyword evidence="2 7" id="KW-0441">Lipid A biosynthesis</keyword>
<evidence type="ECO:0000256" key="4">
    <source>
        <dbReference type="ARBA" id="ARBA00022737"/>
    </source>
</evidence>
<dbReference type="SUPFAM" id="SSF51161">
    <property type="entry name" value="Trimeric LpxA-like enzymes"/>
    <property type="match status" value="1"/>
</dbReference>
<comment type="function">
    <text evidence="7">Catalyzes the N-acylation of UDP-3-O-acylglucosamine using 3-hydroxyacyl-ACP as the acyl donor. Is involved in the biosynthesis of lipid A, a phosphorylated glycolipid that anchors the lipopolysaccharide to the outer membrane of the cell.</text>
</comment>
<evidence type="ECO:0000256" key="6">
    <source>
        <dbReference type="ARBA" id="ARBA00023315"/>
    </source>
</evidence>
<feature type="active site" description="Proton acceptor" evidence="7">
    <location>
        <position position="241"/>
    </location>
</feature>
<dbReference type="EC" id="2.3.1.191" evidence="7"/>
<comment type="pathway">
    <text evidence="7">Bacterial outer membrane biogenesis; LPS lipid A biosynthesis.</text>
</comment>
<accession>A0ABV8MW15</accession>
<evidence type="ECO:0000256" key="5">
    <source>
        <dbReference type="ARBA" id="ARBA00023098"/>
    </source>
</evidence>
<comment type="catalytic activity">
    <reaction evidence="7">
        <text>a UDP-3-O-[(3R)-3-hydroxyacyl]-alpha-D-glucosamine + a (3R)-hydroxyacyl-[ACP] = a UDP-2-N,3-O-bis[(3R)-3-hydroxyacyl]-alpha-D-glucosamine + holo-[ACP] + H(+)</text>
        <dbReference type="Rhea" id="RHEA:53836"/>
        <dbReference type="Rhea" id="RHEA-COMP:9685"/>
        <dbReference type="Rhea" id="RHEA-COMP:9945"/>
        <dbReference type="ChEBI" id="CHEBI:15378"/>
        <dbReference type="ChEBI" id="CHEBI:64479"/>
        <dbReference type="ChEBI" id="CHEBI:78827"/>
        <dbReference type="ChEBI" id="CHEBI:137740"/>
        <dbReference type="ChEBI" id="CHEBI:137748"/>
        <dbReference type="EC" id="2.3.1.191"/>
    </reaction>
</comment>
<proteinExistence type="inferred from homology"/>
<keyword evidence="1 7" id="KW-0444">Lipid biosynthesis</keyword>
<dbReference type="GO" id="GO:0103118">
    <property type="term" value="F:UDP-3-O-[(3R)-3-hydroxyacyl]-glucosamine N-acyltransferase activity"/>
    <property type="evidence" value="ECO:0007669"/>
    <property type="project" value="UniProtKB-EC"/>
</dbReference>
<dbReference type="Gene3D" id="2.160.10.10">
    <property type="entry name" value="Hexapeptide repeat proteins"/>
    <property type="match status" value="1"/>
</dbReference>
<dbReference type="PANTHER" id="PTHR43378:SF2">
    <property type="entry name" value="UDP-3-O-ACYLGLUCOSAMINE N-ACYLTRANSFERASE 1, MITOCHONDRIAL-RELATED"/>
    <property type="match status" value="1"/>
</dbReference>
<dbReference type="InterPro" id="IPR020573">
    <property type="entry name" value="UDP_GlcNAc_AcTrfase_non-rep"/>
</dbReference>
<evidence type="ECO:0000256" key="3">
    <source>
        <dbReference type="ARBA" id="ARBA00022679"/>
    </source>
</evidence>
<organism evidence="9 10">
    <name type="scientific">Chitinimonas lacunae</name>
    <dbReference type="NCBI Taxonomy" id="1963018"/>
    <lineage>
        <taxon>Bacteria</taxon>
        <taxon>Pseudomonadati</taxon>
        <taxon>Pseudomonadota</taxon>
        <taxon>Betaproteobacteria</taxon>
        <taxon>Neisseriales</taxon>
        <taxon>Chitinibacteraceae</taxon>
        <taxon>Chitinimonas</taxon>
    </lineage>
</organism>
<dbReference type="EMBL" id="JBHSBU010000001">
    <property type="protein sequence ID" value="MFC4161550.1"/>
    <property type="molecule type" value="Genomic_DNA"/>
</dbReference>
<reference evidence="10" key="1">
    <citation type="journal article" date="2019" name="Int. J. Syst. Evol. Microbiol.">
        <title>The Global Catalogue of Microorganisms (GCM) 10K type strain sequencing project: providing services to taxonomists for standard genome sequencing and annotation.</title>
        <authorList>
            <consortium name="The Broad Institute Genomics Platform"/>
            <consortium name="The Broad Institute Genome Sequencing Center for Infectious Disease"/>
            <person name="Wu L."/>
            <person name="Ma J."/>
        </authorList>
    </citation>
    <scope>NUCLEOTIDE SEQUENCE [LARGE SCALE GENOMIC DNA]</scope>
    <source>
        <strain evidence="10">LMG 29894</strain>
    </source>
</reference>
<comment type="subunit">
    <text evidence="7">Homotrimer.</text>
</comment>
<dbReference type="RefSeq" id="WP_378167617.1">
    <property type="nucleotide sequence ID" value="NZ_JBHSBU010000001.1"/>
</dbReference>
<keyword evidence="3 7" id="KW-0808">Transferase</keyword>
<sequence length="354" mass="37056">MPSRPIFRLSELVARLGGELRGADVAVGQVGTLERAGPEQIAFLANPKYRRQLSDCRAGAVILSAAAVADWSGPAIVTSDPYLYFARVSALLNPVVRPAPGIDPSAVVAASAEVAADAYIGPLVSVGEGARIGPRVMLQPGCRIGAEVEIGADSVIHPNAVIYPDCRIGARVIIHAGAVIGADGFGLAWNGAAWEKIPQIGRVVIEDDVEIGASTTIDRGALDDTVIRQGAKLDNQIQIGHNVVVGRHTAMAGCVGVAGSTKIGDYCTFGGSAMIIGHIEIVDRVNVMAGTLVGKSIKQAGTYTGWYPMQPHRDWLANASHLRHLDTLAGRVRQLERKMATGEAPVADEGDSTP</sequence>
<dbReference type="Gene3D" id="1.20.5.170">
    <property type="match status" value="1"/>
</dbReference>
<dbReference type="CDD" id="cd03352">
    <property type="entry name" value="LbH_LpxD"/>
    <property type="match status" value="1"/>
</dbReference>
<comment type="similarity">
    <text evidence="7">Belongs to the transferase hexapeptide repeat family. LpxD subfamily.</text>
</comment>
<comment type="caution">
    <text evidence="9">The sequence shown here is derived from an EMBL/GenBank/DDBJ whole genome shotgun (WGS) entry which is preliminary data.</text>
</comment>
<dbReference type="PANTHER" id="PTHR43378">
    <property type="entry name" value="UDP-3-O-ACYLGLUCOSAMINE N-ACYLTRANSFERASE"/>
    <property type="match status" value="1"/>
</dbReference>